<comment type="caution">
    <text evidence="1">The sequence shown here is derived from an EMBL/GenBank/DDBJ whole genome shotgun (WGS) entry which is preliminary data.</text>
</comment>
<name>A0AAX6GFR7_IRIPA</name>
<evidence type="ECO:0000313" key="2">
    <source>
        <dbReference type="Proteomes" id="UP001140949"/>
    </source>
</evidence>
<accession>A0AAX6GFR7</accession>
<keyword evidence="2" id="KW-1185">Reference proteome</keyword>
<dbReference type="AlphaFoldDB" id="A0AAX6GFR7"/>
<evidence type="ECO:0000313" key="1">
    <source>
        <dbReference type="EMBL" id="KAJ6827071.1"/>
    </source>
</evidence>
<dbReference type="Proteomes" id="UP001140949">
    <property type="component" value="Unassembled WGS sequence"/>
</dbReference>
<protein>
    <submittedName>
        <fullName evidence="1">Mannan endo-1,4-beta-mannosidase 1</fullName>
    </submittedName>
</protein>
<sequence length="65" mass="7337">MSAEVRMMERVVKRGVLHQRKLDGPRTLAASVLLATTSPATATVIRWLLLQLMYLPNHQVINIRA</sequence>
<gene>
    <name evidence="1" type="ORF">M6B38_370945</name>
</gene>
<reference evidence="1" key="1">
    <citation type="journal article" date="2023" name="GigaByte">
        <title>Genome assembly of the bearded iris, Iris pallida Lam.</title>
        <authorList>
            <person name="Bruccoleri R.E."/>
            <person name="Oakeley E.J."/>
            <person name="Faust A.M.E."/>
            <person name="Altorfer M."/>
            <person name="Dessus-Babus S."/>
            <person name="Burckhardt D."/>
            <person name="Oertli M."/>
            <person name="Naumann U."/>
            <person name="Petersen F."/>
            <person name="Wong J."/>
        </authorList>
    </citation>
    <scope>NUCLEOTIDE SEQUENCE</scope>
    <source>
        <strain evidence="1">GSM-AAB239-AS_SAM_17_03QT</strain>
    </source>
</reference>
<proteinExistence type="predicted"/>
<dbReference type="EMBL" id="JANAVB010020418">
    <property type="protein sequence ID" value="KAJ6827071.1"/>
    <property type="molecule type" value="Genomic_DNA"/>
</dbReference>
<reference evidence="1" key="2">
    <citation type="submission" date="2023-04" db="EMBL/GenBank/DDBJ databases">
        <authorList>
            <person name="Bruccoleri R.E."/>
            <person name="Oakeley E.J."/>
            <person name="Faust A.-M."/>
            <person name="Dessus-Babus S."/>
            <person name="Altorfer M."/>
            <person name="Burckhardt D."/>
            <person name="Oertli M."/>
            <person name="Naumann U."/>
            <person name="Petersen F."/>
            <person name="Wong J."/>
        </authorList>
    </citation>
    <scope>NUCLEOTIDE SEQUENCE</scope>
    <source>
        <strain evidence="1">GSM-AAB239-AS_SAM_17_03QT</strain>
        <tissue evidence="1">Leaf</tissue>
    </source>
</reference>
<organism evidence="1 2">
    <name type="scientific">Iris pallida</name>
    <name type="common">Sweet iris</name>
    <dbReference type="NCBI Taxonomy" id="29817"/>
    <lineage>
        <taxon>Eukaryota</taxon>
        <taxon>Viridiplantae</taxon>
        <taxon>Streptophyta</taxon>
        <taxon>Embryophyta</taxon>
        <taxon>Tracheophyta</taxon>
        <taxon>Spermatophyta</taxon>
        <taxon>Magnoliopsida</taxon>
        <taxon>Liliopsida</taxon>
        <taxon>Asparagales</taxon>
        <taxon>Iridaceae</taxon>
        <taxon>Iridoideae</taxon>
        <taxon>Irideae</taxon>
        <taxon>Iris</taxon>
    </lineage>
</organism>